<feature type="region of interest" description="Disordered" evidence="1">
    <location>
        <begin position="81"/>
        <end position="118"/>
    </location>
</feature>
<organism evidence="2 3">
    <name type="scientific">Trichobilharzia regenti</name>
    <name type="common">Nasal bird schistosome</name>
    <dbReference type="NCBI Taxonomy" id="157069"/>
    <lineage>
        <taxon>Eukaryota</taxon>
        <taxon>Metazoa</taxon>
        <taxon>Spiralia</taxon>
        <taxon>Lophotrochozoa</taxon>
        <taxon>Platyhelminthes</taxon>
        <taxon>Trematoda</taxon>
        <taxon>Digenea</taxon>
        <taxon>Strigeidida</taxon>
        <taxon>Schistosomatoidea</taxon>
        <taxon>Schistosomatidae</taxon>
        <taxon>Trichobilharzia</taxon>
    </lineage>
</organism>
<dbReference type="AlphaFoldDB" id="A0AA85JII9"/>
<evidence type="ECO:0000313" key="2">
    <source>
        <dbReference type="Proteomes" id="UP000050795"/>
    </source>
</evidence>
<reference evidence="3" key="2">
    <citation type="submission" date="2023-11" db="UniProtKB">
        <authorList>
            <consortium name="WormBaseParasite"/>
        </authorList>
    </citation>
    <scope>IDENTIFICATION</scope>
</reference>
<keyword evidence="2" id="KW-1185">Reference proteome</keyword>
<evidence type="ECO:0000313" key="3">
    <source>
        <dbReference type="WBParaSite" id="TREG1_3810.1"/>
    </source>
</evidence>
<feature type="compositionally biased region" description="Basic and acidic residues" evidence="1">
    <location>
        <begin position="108"/>
        <end position="118"/>
    </location>
</feature>
<feature type="region of interest" description="Disordered" evidence="1">
    <location>
        <begin position="1"/>
        <end position="33"/>
    </location>
</feature>
<proteinExistence type="predicted"/>
<dbReference type="WBParaSite" id="TREG1_3810.1">
    <property type="protein sequence ID" value="TREG1_3810.1"/>
    <property type="gene ID" value="TREG1_3810"/>
</dbReference>
<sequence>MPILRAGMSSSLPNLNHDGEYPTPAAPPNSPWSYSSIQKKLPIKRFAFDGIARRISWDSCMEGPGCNPTPIRRCSCKVETPVTRSLHEQPNSAEKQRKGLESVNGNVQRKDDHPLSVR</sequence>
<accession>A0AA85JII9</accession>
<dbReference type="Proteomes" id="UP000050795">
    <property type="component" value="Unassembled WGS sequence"/>
</dbReference>
<evidence type="ECO:0000256" key="1">
    <source>
        <dbReference type="SAM" id="MobiDB-lite"/>
    </source>
</evidence>
<reference evidence="2" key="1">
    <citation type="submission" date="2022-06" db="EMBL/GenBank/DDBJ databases">
        <authorList>
            <person name="Berger JAMES D."/>
            <person name="Berger JAMES D."/>
        </authorList>
    </citation>
    <scope>NUCLEOTIDE SEQUENCE [LARGE SCALE GENOMIC DNA]</scope>
</reference>
<name>A0AA85JII9_TRIRE</name>
<protein>
    <submittedName>
        <fullName evidence="3">Uncharacterized protein</fullName>
    </submittedName>
</protein>